<dbReference type="EMBL" id="UYRU01099530">
    <property type="protein sequence ID" value="VDN40775.1"/>
    <property type="molecule type" value="Genomic_DNA"/>
</dbReference>
<dbReference type="Proteomes" id="UP000281553">
    <property type="component" value="Unassembled WGS sequence"/>
</dbReference>
<dbReference type="Gene3D" id="2.30.42.10">
    <property type="match status" value="1"/>
</dbReference>
<sequence length="97" mass="10446">MNGSTFLISPANYAPCCSLQYILSPFFSDASAVEQFVPTPAKPSLQFIKHVKPDSPAAEAGLRQGDFVIKVILSFSFLPAPPRLSLPLSSISLPRPL</sequence>
<gene>
    <name evidence="1" type="ORF">DILT_LOCUS18340</name>
</gene>
<reference evidence="1 2" key="1">
    <citation type="submission" date="2018-11" db="EMBL/GenBank/DDBJ databases">
        <authorList>
            <consortium name="Pathogen Informatics"/>
        </authorList>
    </citation>
    <scope>NUCLEOTIDE SEQUENCE [LARGE SCALE GENOMIC DNA]</scope>
</reference>
<dbReference type="SUPFAM" id="SSF50156">
    <property type="entry name" value="PDZ domain-like"/>
    <property type="match status" value="1"/>
</dbReference>
<name>A0A3P7NDW6_DIBLA</name>
<protein>
    <recommendedName>
        <fullName evidence="3">PDZ domain-containing protein</fullName>
    </recommendedName>
</protein>
<dbReference type="InterPro" id="IPR036034">
    <property type="entry name" value="PDZ_sf"/>
</dbReference>
<accession>A0A3P7NDW6</accession>
<evidence type="ECO:0000313" key="2">
    <source>
        <dbReference type="Proteomes" id="UP000281553"/>
    </source>
</evidence>
<evidence type="ECO:0000313" key="1">
    <source>
        <dbReference type="EMBL" id="VDN40775.1"/>
    </source>
</evidence>
<proteinExistence type="predicted"/>
<dbReference type="AlphaFoldDB" id="A0A3P7NDW6"/>
<organism evidence="1 2">
    <name type="scientific">Dibothriocephalus latus</name>
    <name type="common">Fish tapeworm</name>
    <name type="synonym">Diphyllobothrium latum</name>
    <dbReference type="NCBI Taxonomy" id="60516"/>
    <lineage>
        <taxon>Eukaryota</taxon>
        <taxon>Metazoa</taxon>
        <taxon>Spiralia</taxon>
        <taxon>Lophotrochozoa</taxon>
        <taxon>Platyhelminthes</taxon>
        <taxon>Cestoda</taxon>
        <taxon>Eucestoda</taxon>
        <taxon>Diphyllobothriidea</taxon>
        <taxon>Diphyllobothriidae</taxon>
        <taxon>Dibothriocephalus</taxon>
    </lineage>
</organism>
<dbReference type="OrthoDB" id="6288359at2759"/>
<keyword evidence="2" id="KW-1185">Reference proteome</keyword>
<evidence type="ECO:0008006" key="3">
    <source>
        <dbReference type="Google" id="ProtNLM"/>
    </source>
</evidence>